<dbReference type="SUPFAM" id="SSF109854">
    <property type="entry name" value="DinB/YfiT-like putative metalloenzymes"/>
    <property type="match status" value="1"/>
</dbReference>
<keyword evidence="3" id="KW-1185">Reference proteome</keyword>
<evidence type="ECO:0000313" key="2">
    <source>
        <dbReference type="EMBL" id="TDT17679.1"/>
    </source>
</evidence>
<dbReference type="Pfam" id="PF11716">
    <property type="entry name" value="MDMPI_N"/>
    <property type="match status" value="1"/>
</dbReference>
<dbReference type="GO" id="GO:0046872">
    <property type="term" value="F:metal ion binding"/>
    <property type="evidence" value="ECO:0007669"/>
    <property type="project" value="InterPro"/>
</dbReference>
<reference evidence="2 3" key="1">
    <citation type="submission" date="2019-03" db="EMBL/GenBank/DDBJ databases">
        <title>Sequencing the genomes of 1000 actinobacteria strains.</title>
        <authorList>
            <person name="Klenk H.-P."/>
        </authorList>
    </citation>
    <scope>NUCLEOTIDE SEQUENCE [LARGE SCALE GENOMIC DNA]</scope>
    <source>
        <strain evidence="2 3">DSM 18936</strain>
    </source>
</reference>
<proteinExistence type="predicted"/>
<protein>
    <submittedName>
        <fullName evidence="2">Uncharacterized protein (TIGR03084 family)</fullName>
    </submittedName>
</protein>
<sequence length="293" mass="32053">MLENITTTEVVPGIVVDGRPLLRSPPMDVHSVLDDLVAEQAALDEVVAPLDPEQWSLPTPSPRWSIADQVGHLTYFDTTAALAIRDADGFTAHRDELVASMTDELAVDEATLGHFRSLAPDAQLAEWRRRRAELEEAGRTLDDSTRVEWYGPSMGSKSFLTARLMEVWAHGQDICDTVGVERPATDRVRHIAQLGVITRGWSYLVRGEQPPERPVAVTLTAPSGEIWHWNDADADDADTITGPAIDFCLVVTQRRHPSDTDLVITGEAAQDWMSKAQAFAGGATSGPSPRGDR</sequence>
<dbReference type="Proteomes" id="UP000294558">
    <property type="component" value="Unassembled WGS sequence"/>
</dbReference>
<dbReference type="InterPro" id="IPR017517">
    <property type="entry name" value="Maleyloyr_isom"/>
</dbReference>
<dbReference type="Gene3D" id="1.20.120.450">
    <property type="entry name" value="dinb family like domain"/>
    <property type="match status" value="1"/>
</dbReference>
<dbReference type="InterPro" id="IPR024344">
    <property type="entry name" value="MDMPI_metal-binding"/>
</dbReference>
<accession>A0A4R7I3Z9</accession>
<gene>
    <name evidence="2" type="ORF">BDK89_3290</name>
</gene>
<evidence type="ECO:0000313" key="3">
    <source>
        <dbReference type="Proteomes" id="UP000294558"/>
    </source>
</evidence>
<feature type="domain" description="Mycothiol-dependent maleylpyruvate isomerase metal-binding" evidence="1">
    <location>
        <begin position="38"/>
        <end position="174"/>
    </location>
</feature>
<dbReference type="NCBIfam" id="TIGR03083">
    <property type="entry name" value="maleylpyruvate isomerase family mycothiol-dependent enzyme"/>
    <property type="match status" value="1"/>
</dbReference>
<evidence type="ECO:0000259" key="1">
    <source>
        <dbReference type="Pfam" id="PF11716"/>
    </source>
</evidence>
<dbReference type="InterPro" id="IPR017518">
    <property type="entry name" value="CHP03084"/>
</dbReference>
<dbReference type="NCBIfam" id="TIGR03084">
    <property type="entry name" value="TIGR03084 family metal-binding protein"/>
    <property type="match status" value="1"/>
</dbReference>
<name>A0A4R7I3Z9_9ACTN</name>
<dbReference type="EMBL" id="SOAU01000001">
    <property type="protein sequence ID" value="TDT17679.1"/>
    <property type="molecule type" value="Genomic_DNA"/>
</dbReference>
<organism evidence="2 3">
    <name type="scientific">Ilumatobacter fluminis</name>
    <dbReference type="NCBI Taxonomy" id="467091"/>
    <lineage>
        <taxon>Bacteria</taxon>
        <taxon>Bacillati</taxon>
        <taxon>Actinomycetota</taxon>
        <taxon>Acidimicrobiia</taxon>
        <taxon>Acidimicrobiales</taxon>
        <taxon>Ilumatobacteraceae</taxon>
        <taxon>Ilumatobacter</taxon>
    </lineage>
</organism>
<comment type="caution">
    <text evidence="2">The sequence shown here is derived from an EMBL/GenBank/DDBJ whole genome shotgun (WGS) entry which is preliminary data.</text>
</comment>
<dbReference type="InterPro" id="IPR034660">
    <property type="entry name" value="DinB/YfiT-like"/>
</dbReference>
<dbReference type="RefSeq" id="WP_243839195.1">
    <property type="nucleotide sequence ID" value="NZ_SOAU01000001.1"/>
</dbReference>
<dbReference type="AlphaFoldDB" id="A0A4R7I3Z9"/>